<proteinExistence type="predicted"/>
<feature type="transmembrane region" description="Helical" evidence="1">
    <location>
        <begin position="49"/>
        <end position="68"/>
    </location>
</feature>
<comment type="caution">
    <text evidence="2">The sequence shown here is derived from an EMBL/GenBank/DDBJ whole genome shotgun (WGS) entry which is preliminary data.</text>
</comment>
<name>A0A2H0TF12_9BACT</name>
<sequence length="72" mass="8447">MSFADKILIGIVLYLFVGIIITTGIAIAKRKKRKTTPVEEQRKLLRKWFLGWLPILLFHFFNQCGQLGRFPR</sequence>
<evidence type="ECO:0000313" key="3">
    <source>
        <dbReference type="Proteomes" id="UP000231503"/>
    </source>
</evidence>
<evidence type="ECO:0000256" key="1">
    <source>
        <dbReference type="SAM" id="Phobius"/>
    </source>
</evidence>
<reference evidence="3" key="1">
    <citation type="submission" date="2017-09" db="EMBL/GenBank/DDBJ databases">
        <title>Depth-based differentiation of microbial function through sediment-hosted aquifers and enrichment of novel symbionts in the deep terrestrial subsurface.</title>
        <authorList>
            <person name="Probst A.J."/>
            <person name="Ladd B."/>
            <person name="Jarett J.K."/>
            <person name="Geller-Mcgrath D.E."/>
            <person name="Sieber C.M.K."/>
            <person name="Emerson J.B."/>
            <person name="Anantharaman K."/>
            <person name="Thomas B.C."/>
            <person name="Malmstrom R."/>
            <person name="Stieglmeier M."/>
            <person name="Klingl A."/>
            <person name="Woyke T."/>
            <person name="Ryan C.M."/>
            <person name="Banfield J.F."/>
        </authorList>
    </citation>
    <scope>NUCLEOTIDE SEQUENCE [LARGE SCALE GENOMIC DNA]</scope>
</reference>
<feature type="transmembrane region" description="Helical" evidence="1">
    <location>
        <begin position="6"/>
        <end position="28"/>
    </location>
</feature>
<gene>
    <name evidence="2" type="ORF">COU47_03480</name>
</gene>
<dbReference type="EMBL" id="PFCO01000008">
    <property type="protein sequence ID" value="PIR69405.1"/>
    <property type="molecule type" value="Genomic_DNA"/>
</dbReference>
<dbReference type="AlphaFoldDB" id="A0A2H0TF12"/>
<accession>A0A2H0TF12</accession>
<evidence type="ECO:0000313" key="2">
    <source>
        <dbReference type="EMBL" id="PIR69405.1"/>
    </source>
</evidence>
<keyword evidence="1" id="KW-0812">Transmembrane</keyword>
<keyword evidence="1" id="KW-1133">Transmembrane helix</keyword>
<dbReference type="Proteomes" id="UP000231503">
    <property type="component" value="Unassembled WGS sequence"/>
</dbReference>
<organism evidence="2 3">
    <name type="scientific">Candidatus Niyogibacteria bacterium CG10_big_fil_rev_8_21_14_0_10_46_36</name>
    <dbReference type="NCBI Taxonomy" id="1974726"/>
    <lineage>
        <taxon>Bacteria</taxon>
        <taxon>Candidatus Niyogiibacteriota</taxon>
    </lineage>
</organism>
<keyword evidence="1" id="KW-0472">Membrane</keyword>
<protein>
    <submittedName>
        <fullName evidence="2">Uncharacterized protein</fullName>
    </submittedName>
</protein>